<keyword evidence="3" id="KW-0547">Nucleotide-binding</keyword>
<dbReference type="Gene3D" id="3.40.1190.20">
    <property type="match status" value="1"/>
</dbReference>
<accession>A0A2S7JZB6</accession>
<dbReference type="GO" id="GO:0003872">
    <property type="term" value="F:6-phosphofructokinase activity"/>
    <property type="evidence" value="ECO:0007669"/>
    <property type="project" value="TreeGrafter"/>
</dbReference>
<dbReference type="InterPro" id="IPR002173">
    <property type="entry name" value="Carboh/pur_kinase_PfkB_CS"/>
</dbReference>
<keyword evidence="9" id="KW-1185">Reference proteome</keyword>
<dbReference type="Pfam" id="PF00294">
    <property type="entry name" value="PfkB"/>
    <property type="match status" value="1"/>
</dbReference>
<gene>
    <name evidence="8" type="ORF">CW354_21855</name>
</gene>
<dbReference type="PIRSF" id="PIRSF000535">
    <property type="entry name" value="1PFK/6PFK/LacC"/>
    <property type="match status" value="1"/>
</dbReference>
<keyword evidence="5" id="KW-0067">ATP-binding</keyword>
<dbReference type="InterPro" id="IPR011611">
    <property type="entry name" value="PfkB_dom"/>
</dbReference>
<dbReference type="PANTHER" id="PTHR46566">
    <property type="entry name" value="1-PHOSPHOFRUCTOKINASE-RELATED"/>
    <property type="match status" value="1"/>
</dbReference>
<protein>
    <recommendedName>
        <fullName evidence="6">Phosphofructokinase</fullName>
    </recommendedName>
</protein>
<dbReference type="CDD" id="cd01164">
    <property type="entry name" value="FruK_PfkB_like"/>
    <property type="match status" value="1"/>
</dbReference>
<comment type="similarity">
    <text evidence="1 6">Belongs to the carbohydrate kinase PfkB family.</text>
</comment>
<dbReference type="GO" id="GO:0005829">
    <property type="term" value="C:cytosol"/>
    <property type="evidence" value="ECO:0007669"/>
    <property type="project" value="TreeGrafter"/>
</dbReference>
<feature type="domain" description="Carbohydrate kinase PfkB" evidence="7">
    <location>
        <begin position="39"/>
        <end position="312"/>
    </location>
</feature>
<evidence type="ECO:0000256" key="5">
    <source>
        <dbReference type="ARBA" id="ARBA00022840"/>
    </source>
</evidence>
<dbReference type="PANTHER" id="PTHR46566:SF2">
    <property type="entry name" value="ATP-DEPENDENT 6-PHOSPHOFRUCTOKINASE ISOZYME 2"/>
    <property type="match status" value="1"/>
</dbReference>
<dbReference type="InterPro" id="IPR017583">
    <property type="entry name" value="Tagatose/fructose_Pkinase"/>
</dbReference>
<evidence type="ECO:0000313" key="8">
    <source>
        <dbReference type="EMBL" id="PQA85584.1"/>
    </source>
</evidence>
<evidence type="ECO:0000256" key="6">
    <source>
        <dbReference type="PIRNR" id="PIRNR000535"/>
    </source>
</evidence>
<evidence type="ECO:0000256" key="1">
    <source>
        <dbReference type="ARBA" id="ARBA00010688"/>
    </source>
</evidence>
<evidence type="ECO:0000256" key="4">
    <source>
        <dbReference type="ARBA" id="ARBA00022777"/>
    </source>
</evidence>
<evidence type="ECO:0000256" key="3">
    <source>
        <dbReference type="ARBA" id="ARBA00022741"/>
    </source>
</evidence>
<dbReference type="OrthoDB" id="9801219at2"/>
<evidence type="ECO:0000259" key="7">
    <source>
        <dbReference type="Pfam" id="PF00294"/>
    </source>
</evidence>
<keyword evidence="2 6" id="KW-0808">Transferase</keyword>
<dbReference type="Proteomes" id="UP000239504">
    <property type="component" value="Unassembled WGS sequence"/>
</dbReference>
<dbReference type="NCBIfam" id="TIGR03168">
    <property type="entry name" value="1-PFK"/>
    <property type="match status" value="1"/>
</dbReference>
<comment type="caution">
    <text evidence="8">The sequence shown here is derived from an EMBL/GenBank/DDBJ whole genome shotgun (WGS) entry which is preliminary data.</text>
</comment>
<keyword evidence="4 8" id="KW-0418">Kinase</keyword>
<proteinExistence type="inferred from homology"/>
<dbReference type="SUPFAM" id="SSF53613">
    <property type="entry name" value="Ribokinase-like"/>
    <property type="match status" value="1"/>
</dbReference>
<dbReference type="PROSITE" id="PS00583">
    <property type="entry name" value="PFKB_KINASES_1"/>
    <property type="match status" value="1"/>
</dbReference>
<name>A0A2S7JZB6_9PROT</name>
<evidence type="ECO:0000256" key="2">
    <source>
        <dbReference type="ARBA" id="ARBA00022679"/>
    </source>
</evidence>
<organism evidence="8 9">
    <name type="scientific">Hyphococcus luteus</name>
    <dbReference type="NCBI Taxonomy" id="2058213"/>
    <lineage>
        <taxon>Bacteria</taxon>
        <taxon>Pseudomonadati</taxon>
        <taxon>Pseudomonadota</taxon>
        <taxon>Alphaproteobacteria</taxon>
        <taxon>Parvularculales</taxon>
        <taxon>Parvularculaceae</taxon>
        <taxon>Hyphococcus</taxon>
    </lineage>
</organism>
<reference evidence="8 9" key="1">
    <citation type="submission" date="2017-12" db="EMBL/GenBank/DDBJ databases">
        <authorList>
            <person name="Hurst M.R.H."/>
        </authorList>
    </citation>
    <scope>NUCLEOTIDE SEQUENCE [LARGE SCALE GENOMIC DNA]</scope>
    <source>
        <strain evidence="8 9">SY-3-19</strain>
    </source>
</reference>
<dbReference type="InterPro" id="IPR029056">
    <property type="entry name" value="Ribokinase-like"/>
</dbReference>
<dbReference type="GO" id="GO:0005524">
    <property type="term" value="F:ATP binding"/>
    <property type="evidence" value="ECO:0007669"/>
    <property type="project" value="UniProtKB-KW"/>
</dbReference>
<evidence type="ECO:0000313" key="9">
    <source>
        <dbReference type="Proteomes" id="UP000239504"/>
    </source>
</evidence>
<dbReference type="EMBL" id="PJCH01000017">
    <property type="protein sequence ID" value="PQA85584.1"/>
    <property type="molecule type" value="Genomic_DNA"/>
</dbReference>
<sequence length="325" mass="34668">MTAMRVSKRWDFFRIGASFMTRIITLTPNPALDYAVAADFVEPNRKIRCRDPQMHPGGGGVNVARSCARLGAHTLAIYTAGGVYGDALIKSLASENVPMRMIPIAGDTRLAFHVNNRKEGNEYRFNLPGAEMSEGEIRRFFNAVREEAEPGDFVVGSGSLPPGAPEDFWAEAAHLAKQEGARFVLDSISGLDAALDEGVYMLRQNEHEYAAVAGKTLKWPDGIETYAKDMVSKGRVQNMVVSHGGDGSLLANADGVFTAPAYKVRASSAVGAGDSFVGGLVTALCRGEAPEDALRFGMAAAAATRMSEGTALFDPADVKKLFSGG</sequence>
<dbReference type="AlphaFoldDB" id="A0A2S7JZB6"/>